<reference evidence="4" key="1">
    <citation type="journal article" date="2019" name="Int. J. Syst. Evol. Microbiol.">
        <title>The Global Catalogue of Microorganisms (GCM) 10K type strain sequencing project: providing services to taxonomists for standard genome sequencing and annotation.</title>
        <authorList>
            <consortium name="The Broad Institute Genomics Platform"/>
            <consortium name="The Broad Institute Genome Sequencing Center for Infectious Disease"/>
            <person name="Wu L."/>
            <person name="Ma J."/>
        </authorList>
    </citation>
    <scope>NUCLEOTIDE SEQUENCE [LARGE SCALE GENOMIC DNA]</scope>
    <source>
        <strain evidence="4">CECT 8570</strain>
    </source>
</reference>
<evidence type="ECO:0000313" key="4">
    <source>
        <dbReference type="Proteomes" id="UP001595840"/>
    </source>
</evidence>
<evidence type="ECO:0000256" key="1">
    <source>
        <dbReference type="SAM" id="MobiDB-lite"/>
    </source>
</evidence>
<protein>
    <submittedName>
        <fullName evidence="3">General secretion pathway protein GspB</fullName>
    </submittedName>
</protein>
<gene>
    <name evidence="3" type="ORF">ACFOX3_12105</name>
</gene>
<comment type="caution">
    <text evidence="3">The sequence shown here is derived from an EMBL/GenBank/DDBJ whole genome shotgun (WGS) entry which is preliminary data.</text>
</comment>
<feature type="compositionally biased region" description="Polar residues" evidence="1">
    <location>
        <begin position="28"/>
        <end position="38"/>
    </location>
</feature>
<evidence type="ECO:0000313" key="3">
    <source>
        <dbReference type="EMBL" id="MFC4363050.1"/>
    </source>
</evidence>
<keyword evidence="4" id="KW-1185">Reference proteome</keyword>
<dbReference type="Pfam" id="PF16537">
    <property type="entry name" value="T2SSB"/>
    <property type="match status" value="1"/>
</dbReference>
<sequence>MSFILNALQKSEAERREQQQAPDLLAIQTPSTPDSSGNRLPRRWQLLSALLLISVVVLGYKLLVQTSQPAPQTVQLTQDTAASARAQPTNAAKNMASTVPATDNQPAKSQSSINDNKTLDHNSAGNSEPPATRALSDTLKTVETPTTNAQVIDLYQQPSDSSAEQRLAAASSLTNEQQALAERAQQLKREMAEPQIPAIHNLPLALQDRLPKMVYSAHIYSSDADSGFAIINDRRRYRGDQISPGLIVVSVMSTGVVLTFEGHTFRLDAMKNWPLE</sequence>
<feature type="region of interest" description="Disordered" evidence="1">
    <location>
        <begin position="11"/>
        <end position="39"/>
    </location>
</feature>
<accession>A0ABV8V567</accession>
<dbReference type="RefSeq" id="WP_290265215.1">
    <property type="nucleotide sequence ID" value="NZ_JAUFQG010000006.1"/>
</dbReference>
<feature type="compositionally biased region" description="Polar residues" evidence="1">
    <location>
        <begin position="76"/>
        <end position="126"/>
    </location>
</feature>
<dbReference type="InterPro" id="IPR032389">
    <property type="entry name" value="GspB_C"/>
</dbReference>
<evidence type="ECO:0000259" key="2">
    <source>
        <dbReference type="Pfam" id="PF16537"/>
    </source>
</evidence>
<dbReference type="EMBL" id="JBHSCX010000015">
    <property type="protein sequence ID" value="MFC4363050.1"/>
    <property type="molecule type" value="Genomic_DNA"/>
</dbReference>
<proteinExistence type="predicted"/>
<organism evidence="3 4">
    <name type="scientific">Simiduia curdlanivorans</name>
    <dbReference type="NCBI Taxonomy" id="1492769"/>
    <lineage>
        <taxon>Bacteria</taxon>
        <taxon>Pseudomonadati</taxon>
        <taxon>Pseudomonadota</taxon>
        <taxon>Gammaproteobacteria</taxon>
        <taxon>Cellvibrionales</taxon>
        <taxon>Cellvibrionaceae</taxon>
        <taxon>Simiduia</taxon>
    </lineage>
</organism>
<dbReference type="Proteomes" id="UP001595840">
    <property type="component" value="Unassembled WGS sequence"/>
</dbReference>
<feature type="domain" description="Type II secretion system protein GspB C-terminal" evidence="2">
    <location>
        <begin position="210"/>
        <end position="269"/>
    </location>
</feature>
<feature type="region of interest" description="Disordered" evidence="1">
    <location>
        <begin position="76"/>
        <end position="134"/>
    </location>
</feature>
<name>A0ABV8V567_9GAMM</name>